<dbReference type="GO" id="GO:0009279">
    <property type="term" value="C:cell outer membrane"/>
    <property type="evidence" value="ECO:0007669"/>
    <property type="project" value="UniProtKB-SubCell"/>
</dbReference>
<dbReference type="Pfam" id="PF07660">
    <property type="entry name" value="STN"/>
    <property type="match status" value="1"/>
</dbReference>
<evidence type="ECO:0000313" key="9">
    <source>
        <dbReference type="EMBL" id="RHE93759.1"/>
    </source>
</evidence>
<evidence type="ECO:0000256" key="5">
    <source>
        <dbReference type="ARBA" id="ARBA00023136"/>
    </source>
</evidence>
<feature type="domain" description="Secretin/TonB short N-terminal" evidence="8">
    <location>
        <begin position="73"/>
        <end position="124"/>
    </location>
</feature>
<sequence length="1110" mass="124095">MNNVVTLNGLRNNLCFFIHKIPLTMRLTVVFLFLFIGGAIAENTLAQNTKVSFSVQNETIADVLEAVEKQTDFIFIYDNENVDVNRKVTLEVKQLSLFDVLNRLFRNTDIAYTIVNEKIILNKEKSFISMQQQQKQVTGTIKDENGNSVIGATVFVEGTTIGAVTDVDGRFTIEADGNSTLQVRYIGYVTAYVPVKQRRNIVITLKEDSQSLDEVVVIGYGTVKKKDLTGAISVVNTKTMGEIPSTSVLESMNGMVPGIEISMNARPGDTGFATIRGISNFTNNTPLYVIDGLPTNDIRDMNVNDIESMQVLKDASAAAIYGSRAANGVIIITTKKGTNGAVKVDFSASYAIQHYSRPFELADAEEWSKINTVARQNAGLPTMSHDLSVDTDWWDAIIRTGNIQQYNVSLSGGNETGNYYVSGEYYTNKGVLYGSGYDRFSVRVNTNAKKGIFSMGQALTLSNNVVDPTVANTIMDALSMAPVVPIYNPENLGGYGYGDPKTNNNIGNNPIAQDDLVDRTNKNFRIRGTIWGEIAILKSLKYKLNVGYELNFDNSKTLRREGDWRMNMAYQPSYVSESSGRFDKPLVENTLTFDEKFGKHAINVMVGNSYQKETYNQISGEIQDILQTSSGKYYDVMDAGTSLPQAGGYRNVAVLLSYLGRLNYTYDDKYLLTATFRRDASSRVKKENRWGNFPSISAAWRISKERFFAPVKWVDDLKVRASYGTLGSLNIGYWDYAPVINTFLTATFGTEQLQQNAAIQTNLVNENLKWESQTQLDFGFDATAFNNRLTFSADYYISKTKDVLTAMPILMTTGNGAGNPVVNAASLENRGFEFSFGWREKRKDFSYYANLNFSTVKNKVTSLGYGRVDIISGQGRTAVGRPIGEFYLIKTDGIFQNDGEIQSYKNSEGKVIQPDAKPGDIKYIDFNDDGKITDADRQVLGSPHSLFQAGINMGFAWKNFDLKMNWFMDIGSDVFNATKQYMIGADAAGNGDSNYLKNFNYWTPERPTNIPRPIAGKITNRRDSDYWLENGSWVKLKTLSIGYTIPEKLLHKIHFNTCRVYVTCQNLLTISSFSMQDPEYRKDNIWNKGYRGVAAYPNPFAINFGVQFQF</sequence>
<dbReference type="Pfam" id="PF07715">
    <property type="entry name" value="Plug"/>
    <property type="match status" value="1"/>
</dbReference>
<keyword evidence="5 7" id="KW-0472">Membrane</keyword>
<reference evidence="9 10" key="1">
    <citation type="submission" date="2018-08" db="EMBL/GenBank/DDBJ databases">
        <title>A genome reference for cultivated species of the human gut microbiota.</title>
        <authorList>
            <person name="Zou Y."/>
            <person name="Xue W."/>
            <person name="Luo G."/>
        </authorList>
    </citation>
    <scope>NUCLEOTIDE SEQUENCE [LARGE SCALE GENOMIC DNA]</scope>
    <source>
        <strain evidence="9 10">AM27-17</strain>
    </source>
</reference>
<comment type="similarity">
    <text evidence="7">Belongs to the TonB-dependent receptor family.</text>
</comment>
<dbReference type="Gene3D" id="3.55.50.30">
    <property type="match status" value="1"/>
</dbReference>
<keyword evidence="2 7" id="KW-0813">Transport</keyword>
<name>A0A414LGI1_9BACE</name>
<gene>
    <name evidence="9" type="ORF">DW712_06780</name>
</gene>
<dbReference type="InterPro" id="IPR023996">
    <property type="entry name" value="TonB-dep_OMP_SusC/RagA"/>
</dbReference>
<dbReference type="Pfam" id="PF13715">
    <property type="entry name" value="CarbopepD_reg_2"/>
    <property type="match status" value="1"/>
</dbReference>
<organism evidence="9 10">
    <name type="scientific">Bacteroides intestinalis</name>
    <dbReference type="NCBI Taxonomy" id="329854"/>
    <lineage>
        <taxon>Bacteria</taxon>
        <taxon>Pseudomonadati</taxon>
        <taxon>Bacteroidota</taxon>
        <taxon>Bacteroidia</taxon>
        <taxon>Bacteroidales</taxon>
        <taxon>Bacteroidaceae</taxon>
        <taxon>Bacteroides</taxon>
    </lineage>
</organism>
<dbReference type="InterPro" id="IPR037066">
    <property type="entry name" value="Plug_dom_sf"/>
</dbReference>
<dbReference type="SUPFAM" id="SSF49464">
    <property type="entry name" value="Carboxypeptidase regulatory domain-like"/>
    <property type="match status" value="1"/>
</dbReference>
<dbReference type="InterPro" id="IPR012910">
    <property type="entry name" value="Plug_dom"/>
</dbReference>
<evidence type="ECO:0000313" key="10">
    <source>
        <dbReference type="Proteomes" id="UP000285650"/>
    </source>
</evidence>
<dbReference type="Gene3D" id="2.170.130.10">
    <property type="entry name" value="TonB-dependent receptor, plug domain"/>
    <property type="match status" value="1"/>
</dbReference>
<dbReference type="Gene3D" id="2.40.170.20">
    <property type="entry name" value="TonB-dependent receptor, beta-barrel domain"/>
    <property type="match status" value="1"/>
</dbReference>
<comment type="caution">
    <text evidence="9">The sequence shown here is derived from an EMBL/GenBank/DDBJ whole genome shotgun (WGS) entry which is preliminary data.</text>
</comment>
<dbReference type="NCBIfam" id="TIGR04056">
    <property type="entry name" value="OMP_RagA_SusC"/>
    <property type="match status" value="1"/>
</dbReference>
<evidence type="ECO:0000259" key="8">
    <source>
        <dbReference type="SMART" id="SM00965"/>
    </source>
</evidence>
<dbReference type="InterPro" id="IPR023997">
    <property type="entry name" value="TonB-dep_OMP_SusC/RagA_CS"/>
</dbReference>
<dbReference type="EMBL" id="QSKV01000003">
    <property type="protein sequence ID" value="RHE93759.1"/>
    <property type="molecule type" value="Genomic_DNA"/>
</dbReference>
<evidence type="ECO:0000256" key="1">
    <source>
        <dbReference type="ARBA" id="ARBA00004571"/>
    </source>
</evidence>
<evidence type="ECO:0000256" key="3">
    <source>
        <dbReference type="ARBA" id="ARBA00022452"/>
    </source>
</evidence>
<accession>A0A414LGI1</accession>
<keyword evidence="4 7" id="KW-0812">Transmembrane</keyword>
<dbReference type="InterPro" id="IPR011662">
    <property type="entry name" value="Secretin/TonB_short_N"/>
</dbReference>
<dbReference type="SUPFAM" id="SSF56935">
    <property type="entry name" value="Porins"/>
    <property type="match status" value="1"/>
</dbReference>
<dbReference type="Proteomes" id="UP000285650">
    <property type="component" value="Unassembled WGS sequence"/>
</dbReference>
<keyword evidence="3 7" id="KW-1134">Transmembrane beta strand</keyword>
<evidence type="ECO:0000256" key="4">
    <source>
        <dbReference type="ARBA" id="ARBA00022692"/>
    </source>
</evidence>
<evidence type="ECO:0000256" key="7">
    <source>
        <dbReference type="PROSITE-ProRule" id="PRU01360"/>
    </source>
</evidence>
<protein>
    <submittedName>
        <fullName evidence="9">SusC/RagA family TonB-linked outer membrane protein</fullName>
    </submittedName>
</protein>
<comment type="subcellular location">
    <subcellularLocation>
        <location evidence="1 7">Cell outer membrane</location>
        <topology evidence="1 7">Multi-pass membrane protein</topology>
    </subcellularLocation>
</comment>
<proteinExistence type="inferred from homology"/>
<keyword evidence="6 7" id="KW-0998">Cell outer membrane</keyword>
<evidence type="ECO:0000256" key="2">
    <source>
        <dbReference type="ARBA" id="ARBA00022448"/>
    </source>
</evidence>
<dbReference type="PROSITE" id="PS52016">
    <property type="entry name" value="TONB_DEPENDENT_REC_3"/>
    <property type="match status" value="1"/>
</dbReference>
<dbReference type="InterPro" id="IPR008969">
    <property type="entry name" value="CarboxyPept-like_regulatory"/>
</dbReference>
<dbReference type="InterPro" id="IPR039426">
    <property type="entry name" value="TonB-dep_rcpt-like"/>
</dbReference>
<dbReference type="SMART" id="SM00965">
    <property type="entry name" value="STN"/>
    <property type="match status" value="1"/>
</dbReference>
<dbReference type="NCBIfam" id="TIGR04057">
    <property type="entry name" value="SusC_RagA_signa"/>
    <property type="match status" value="1"/>
</dbReference>
<dbReference type="Gene3D" id="2.60.40.1120">
    <property type="entry name" value="Carboxypeptidase-like, regulatory domain"/>
    <property type="match status" value="1"/>
</dbReference>
<dbReference type="AlphaFoldDB" id="A0A414LGI1"/>
<evidence type="ECO:0000256" key="6">
    <source>
        <dbReference type="ARBA" id="ARBA00023237"/>
    </source>
</evidence>
<dbReference type="InterPro" id="IPR036942">
    <property type="entry name" value="Beta-barrel_TonB_sf"/>
</dbReference>